<dbReference type="PROSITE" id="PS50053">
    <property type="entry name" value="UBIQUITIN_2"/>
    <property type="match status" value="1"/>
</dbReference>
<feature type="compositionally biased region" description="Pro residues" evidence="5">
    <location>
        <begin position="722"/>
        <end position="733"/>
    </location>
</feature>
<dbReference type="InterPro" id="IPR029071">
    <property type="entry name" value="Ubiquitin-like_domsf"/>
</dbReference>
<dbReference type="AlphaFoldDB" id="A0A7C8UB81"/>
<evidence type="ECO:0000256" key="4">
    <source>
        <dbReference type="ARBA" id="ARBA00023136"/>
    </source>
</evidence>
<dbReference type="InterPro" id="IPR039751">
    <property type="entry name" value="HERPUD1/2"/>
</dbReference>
<evidence type="ECO:0000256" key="2">
    <source>
        <dbReference type="ARBA" id="ARBA00022692"/>
    </source>
</evidence>
<feature type="compositionally biased region" description="Polar residues" evidence="5">
    <location>
        <begin position="443"/>
        <end position="467"/>
    </location>
</feature>
<accession>A0A7C8UB81</accession>
<feature type="region of interest" description="Disordered" evidence="5">
    <location>
        <begin position="232"/>
        <end position="296"/>
    </location>
</feature>
<evidence type="ECO:0000313" key="8">
    <source>
        <dbReference type="EMBL" id="KAF3204142.1"/>
    </source>
</evidence>
<name>A0A7C8UB81_ORBOL</name>
<protein>
    <recommendedName>
        <fullName evidence="7">Ubiquitin-like domain-containing protein</fullName>
    </recommendedName>
</protein>
<dbReference type="GO" id="GO:0030968">
    <property type="term" value="P:endoplasmic reticulum unfolded protein response"/>
    <property type="evidence" value="ECO:0007669"/>
    <property type="project" value="TreeGrafter"/>
</dbReference>
<feature type="region of interest" description="Disordered" evidence="5">
    <location>
        <begin position="707"/>
        <end position="737"/>
    </location>
</feature>
<feature type="compositionally biased region" description="Low complexity" evidence="5">
    <location>
        <begin position="249"/>
        <end position="265"/>
    </location>
</feature>
<dbReference type="InterPro" id="IPR000626">
    <property type="entry name" value="Ubiquitin-like_dom"/>
</dbReference>
<dbReference type="SUPFAM" id="SSF54236">
    <property type="entry name" value="Ubiquitin-like"/>
    <property type="match status" value="1"/>
</dbReference>
<gene>
    <name evidence="8" type="ORF">TWF191_002317</name>
</gene>
<dbReference type="EMBL" id="WIPF01000147">
    <property type="protein sequence ID" value="KAF3204142.1"/>
    <property type="molecule type" value="Genomic_DNA"/>
</dbReference>
<feature type="compositionally biased region" description="Low complexity" evidence="5">
    <location>
        <begin position="712"/>
        <end position="721"/>
    </location>
</feature>
<sequence length="855" mass="92614">MSSRSGPNCNLQLTDSVVTNQTAPRHHPFVTIHDPGSQSLRLSLDHRTSGVEIAGLDRHSQRTAAQLARSPYTDQSGLIWIELDWIGLDWIGLDWINWIQGHRKEFTALSSPLSISAAFPDFNRRHRYIPLNMSSSPSGSGEPMRKDITLKLMRPGFPESQDFTLAVNLSSTVRGLKNQIQHLVAEHPDPDSLRVIYGGRQLADTTVLSDAFQAVLSSDSPRPIYLHVVIRPSTNPPRIGNLPARGFFTSQSGPSTASPSGTPSQPHTPTPTPTIPQGQTLGANTSGAQGSNPAAALFASGGQENTRTIRFTRQVTISANATVFGPSGVYAQGPGSGSNNGEPSQNREPITNRDGVNLASGSQFTPQTHTLRHRPPGQSTYSGGELHRHQTAHSAGDPAWGRHLPPPPSAHSAGDSAWGRHFPPPPDAYSPSDPTGWPRHAHQNSPYELTPGTYPNPSYPTSRQQFYLAQGPNGENNLLVPPAPPALPSGPWSFPPRRIRSPLAPVGTHMTPPPGLDLDENLNSETRSPNTIRYFSPEDHLRASMYADIQPTAVAERLYNLERERSELARRLEQDFRRDLLALSHRPAHTPNVTVPVAVGPAPARPQAWTDYIINLIAWLNGGNPPIPNDRFFEVAAGWLIDNIWLALKLALGVYILGGGRGTRRDMILWAVATVVFLAQSGILHFLLNNRLQNIFNQLNAILPDLDGDRFQPPAQANQEPQPQPQQPQPDGAPHPQQLADRLMQQRNNRRNGGIWDNIQTSVGIFMASLVPGLGERVGNARRLQLEALEAIEGGQQADQARGGPADGREGGEGDDGARANQAEQAAGEGGGGGGQPNPPNQPAQDQDVQPLFGL</sequence>
<feature type="domain" description="Ubiquitin-like" evidence="7">
    <location>
        <begin position="146"/>
        <end position="210"/>
    </location>
</feature>
<keyword evidence="2 6" id="KW-0812">Transmembrane</keyword>
<dbReference type="CDD" id="cd17039">
    <property type="entry name" value="Ubl_ubiquitin_like"/>
    <property type="match status" value="1"/>
</dbReference>
<dbReference type="GO" id="GO:0016020">
    <property type="term" value="C:membrane"/>
    <property type="evidence" value="ECO:0007669"/>
    <property type="project" value="UniProtKB-SubCell"/>
</dbReference>
<feature type="region of interest" description="Disordered" evidence="5">
    <location>
        <begin position="324"/>
        <end position="478"/>
    </location>
</feature>
<dbReference type="Pfam" id="PF00240">
    <property type="entry name" value="ubiquitin"/>
    <property type="match status" value="1"/>
</dbReference>
<dbReference type="PANTHER" id="PTHR12943">
    <property type="entry name" value="HOMOCYSTEINE-RESPONSIVE ENDOPLASMIC RETICULUM-RESIDENT UNIQUITIN-LIKE DOMAIN HERPUD PROTEIN FAMILY MEMBER"/>
    <property type="match status" value="1"/>
</dbReference>
<evidence type="ECO:0000259" key="7">
    <source>
        <dbReference type="PROSITE" id="PS50053"/>
    </source>
</evidence>
<feature type="compositionally biased region" description="Basic and acidic residues" evidence="5">
    <location>
        <begin position="807"/>
        <end position="818"/>
    </location>
</feature>
<evidence type="ECO:0000256" key="5">
    <source>
        <dbReference type="SAM" id="MobiDB-lite"/>
    </source>
</evidence>
<comment type="caution">
    <text evidence="8">The sequence shown here is derived from an EMBL/GenBank/DDBJ whole genome shotgun (WGS) entry which is preliminary data.</text>
</comment>
<dbReference type="PANTHER" id="PTHR12943:SF27">
    <property type="entry name" value="HOMOCYSTEINE-INDUCED ENDOPLASMIC RETICULUM PROTEIN, ISOFORM A"/>
    <property type="match status" value="1"/>
</dbReference>
<feature type="transmembrane region" description="Helical" evidence="6">
    <location>
        <begin position="668"/>
        <end position="688"/>
    </location>
</feature>
<dbReference type="Gene3D" id="3.10.20.90">
    <property type="entry name" value="Phosphatidylinositol 3-kinase Catalytic Subunit, Chain A, domain 1"/>
    <property type="match status" value="1"/>
</dbReference>
<evidence type="ECO:0000256" key="3">
    <source>
        <dbReference type="ARBA" id="ARBA00022989"/>
    </source>
</evidence>
<dbReference type="Proteomes" id="UP000483672">
    <property type="component" value="Unassembled WGS sequence"/>
</dbReference>
<evidence type="ECO:0000256" key="6">
    <source>
        <dbReference type="SAM" id="Phobius"/>
    </source>
</evidence>
<reference evidence="8 9" key="1">
    <citation type="submission" date="2019-06" db="EMBL/GenBank/DDBJ databases">
        <authorList>
            <person name="Palmer J.M."/>
        </authorList>
    </citation>
    <scope>NUCLEOTIDE SEQUENCE [LARGE SCALE GENOMIC DNA]</scope>
    <source>
        <strain evidence="8 9">TWF191</strain>
    </source>
</reference>
<organism evidence="8 9">
    <name type="scientific">Orbilia oligospora</name>
    <name type="common">Nematode-trapping fungus</name>
    <name type="synonym">Arthrobotrys oligospora</name>
    <dbReference type="NCBI Taxonomy" id="2813651"/>
    <lineage>
        <taxon>Eukaryota</taxon>
        <taxon>Fungi</taxon>
        <taxon>Dikarya</taxon>
        <taxon>Ascomycota</taxon>
        <taxon>Pezizomycotina</taxon>
        <taxon>Orbiliomycetes</taxon>
        <taxon>Orbiliales</taxon>
        <taxon>Orbiliaceae</taxon>
        <taxon>Orbilia</taxon>
    </lineage>
</organism>
<keyword evidence="4 6" id="KW-0472">Membrane</keyword>
<feature type="compositionally biased region" description="Polar residues" evidence="5">
    <location>
        <begin position="359"/>
        <end position="369"/>
    </location>
</feature>
<evidence type="ECO:0000256" key="1">
    <source>
        <dbReference type="ARBA" id="ARBA00004370"/>
    </source>
</evidence>
<feature type="compositionally biased region" description="Low complexity" evidence="5">
    <location>
        <begin position="337"/>
        <end position="346"/>
    </location>
</feature>
<feature type="compositionally biased region" description="Polar residues" evidence="5">
    <location>
        <begin position="283"/>
        <end position="292"/>
    </location>
</feature>
<comment type="subcellular location">
    <subcellularLocation>
        <location evidence="1">Membrane</location>
    </subcellularLocation>
</comment>
<proteinExistence type="predicted"/>
<evidence type="ECO:0000313" key="9">
    <source>
        <dbReference type="Proteomes" id="UP000483672"/>
    </source>
</evidence>
<feature type="transmembrane region" description="Helical" evidence="6">
    <location>
        <begin position="636"/>
        <end position="656"/>
    </location>
</feature>
<keyword evidence="3 6" id="KW-1133">Transmembrane helix</keyword>
<feature type="region of interest" description="Disordered" evidence="5">
    <location>
        <begin position="792"/>
        <end position="855"/>
    </location>
</feature>